<dbReference type="AlphaFoldDB" id="A0A223KW26"/>
<accession>A0A223KW26</accession>
<evidence type="ECO:0000313" key="10">
    <source>
        <dbReference type="Proteomes" id="UP000215224"/>
    </source>
</evidence>
<feature type="transmembrane region" description="Helical" evidence="7">
    <location>
        <begin position="287"/>
        <end position="304"/>
    </location>
</feature>
<organism evidence="9 10">
    <name type="scientific">Sutcliffiella cohnii</name>
    <dbReference type="NCBI Taxonomy" id="33932"/>
    <lineage>
        <taxon>Bacteria</taxon>
        <taxon>Bacillati</taxon>
        <taxon>Bacillota</taxon>
        <taxon>Bacilli</taxon>
        <taxon>Bacillales</taxon>
        <taxon>Bacillaceae</taxon>
        <taxon>Sutcliffiella</taxon>
    </lineage>
</organism>
<dbReference type="PROSITE" id="PS50850">
    <property type="entry name" value="MFS"/>
    <property type="match status" value="1"/>
</dbReference>
<feature type="transmembrane region" description="Helical" evidence="7">
    <location>
        <begin position="160"/>
        <end position="192"/>
    </location>
</feature>
<feature type="transmembrane region" description="Helical" evidence="7">
    <location>
        <begin position="93"/>
        <end position="119"/>
    </location>
</feature>
<feature type="transmembrane region" description="Helical" evidence="7">
    <location>
        <begin position="222"/>
        <end position="244"/>
    </location>
</feature>
<dbReference type="STRING" id="1314751.GCA_001591425_01889"/>
<evidence type="ECO:0000256" key="6">
    <source>
        <dbReference type="ARBA" id="ARBA00023136"/>
    </source>
</evidence>
<dbReference type="PANTHER" id="PTHR23513">
    <property type="entry name" value="INTEGRAL MEMBRANE EFFLUX PROTEIN-RELATED"/>
    <property type="match status" value="1"/>
</dbReference>
<evidence type="ECO:0000259" key="8">
    <source>
        <dbReference type="PROSITE" id="PS50850"/>
    </source>
</evidence>
<dbReference type="Pfam" id="PF07690">
    <property type="entry name" value="MFS_1"/>
    <property type="match status" value="1"/>
</dbReference>
<dbReference type="Gene3D" id="1.20.1250.20">
    <property type="entry name" value="MFS general substrate transporter like domains"/>
    <property type="match status" value="1"/>
</dbReference>
<keyword evidence="6 7" id="KW-0472">Membrane</keyword>
<evidence type="ECO:0000256" key="5">
    <source>
        <dbReference type="ARBA" id="ARBA00022989"/>
    </source>
</evidence>
<feature type="transmembrane region" description="Helical" evidence="7">
    <location>
        <begin position="16"/>
        <end position="40"/>
    </location>
</feature>
<name>A0A223KW26_9BACI</name>
<gene>
    <name evidence="9" type="ORF">BC6307_21035</name>
</gene>
<keyword evidence="3" id="KW-1003">Cell membrane</keyword>
<dbReference type="InterPro" id="IPR011701">
    <property type="entry name" value="MFS"/>
</dbReference>
<dbReference type="PANTHER" id="PTHR23513:SF11">
    <property type="entry name" value="STAPHYLOFERRIN A TRANSPORTER"/>
    <property type="match status" value="1"/>
</dbReference>
<feature type="transmembrane region" description="Helical" evidence="7">
    <location>
        <begin position="256"/>
        <end position="275"/>
    </location>
</feature>
<reference evidence="9 10" key="1">
    <citation type="submission" date="2016-12" db="EMBL/GenBank/DDBJ databases">
        <title>The whole genome sequencing and assembly of Bacillus cohnii DSM 6307T strain.</title>
        <authorList>
            <person name="Lee Y.-J."/>
            <person name="Yi H."/>
            <person name="Bahn Y.-S."/>
            <person name="Kim J.F."/>
            <person name="Lee D.-W."/>
        </authorList>
    </citation>
    <scope>NUCLEOTIDE SEQUENCE [LARGE SCALE GENOMIC DNA]</scope>
    <source>
        <strain evidence="9 10">DSM 6307</strain>
    </source>
</reference>
<feature type="transmembrane region" description="Helical" evidence="7">
    <location>
        <begin position="310"/>
        <end position="330"/>
    </location>
</feature>
<evidence type="ECO:0000256" key="2">
    <source>
        <dbReference type="ARBA" id="ARBA00022448"/>
    </source>
</evidence>
<evidence type="ECO:0000313" key="9">
    <source>
        <dbReference type="EMBL" id="AST93573.1"/>
    </source>
</evidence>
<dbReference type="CDD" id="cd06173">
    <property type="entry name" value="MFS_MefA_like"/>
    <property type="match status" value="1"/>
</dbReference>
<keyword evidence="4 7" id="KW-0812">Transmembrane</keyword>
<feature type="transmembrane region" description="Helical" evidence="7">
    <location>
        <begin position="372"/>
        <end position="396"/>
    </location>
</feature>
<protein>
    <recommendedName>
        <fullName evidence="8">Major facilitator superfamily (MFS) profile domain-containing protein</fullName>
    </recommendedName>
</protein>
<sequence>MNFLTNRSILKDSNFFLFWLSHVISSMGNTLIPVTITFAVLEVTGSATKLGVVLGALWISRVLFVMFGGVLADRLSRKKILIISDLLQGVNHLIIGILFFVGSIEMWHLIVSSVLYGAVSAFHSPASSGIIPQLTSKENYQKANSVLSIMSNIFEIAGPALAGLMVVFLGFSTIFFIDALTFFLSLILMLFVKERFKKESQAQESYWTDLVEGIKVTRNYSWIWSTLIIFSVLNFATAAFYVLGPIVISENYGGPKVWGFIVTAGAIGGLIGALLSHNIKLKNPLRFCFIIMPLFVSIEFLVLIGPMPSWLIMFAAMLASASIVIGAVLWDTIVQKNIPQNLLSRIGSLDSFVSFVFMPLGFVLAGPLSDQLGMTMTLIIITSFVVVSSILILFVGDTLKIKSGKKYNLEF</sequence>
<comment type="subcellular location">
    <subcellularLocation>
        <location evidence="1">Cell membrane</location>
        <topology evidence="1">Multi-pass membrane protein</topology>
    </subcellularLocation>
</comment>
<evidence type="ECO:0000256" key="1">
    <source>
        <dbReference type="ARBA" id="ARBA00004651"/>
    </source>
</evidence>
<dbReference type="InterPro" id="IPR036259">
    <property type="entry name" value="MFS_trans_sf"/>
</dbReference>
<feature type="domain" description="Major facilitator superfamily (MFS) profile" evidence="8">
    <location>
        <begin position="14"/>
        <end position="400"/>
    </location>
</feature>
<evidence type="ECO:0000256" key="3">
    <source>
        <dbReference type="ARBA" id="ARBA00022475"/>
    </source>
</evidence>
<dbReference type="EMBL" id="CP018866">
    <property type="protein sequence ID" value="AST93573.1"/>
    <property type="molecule type" value="Genomic_DNA"/>
</dbReference>
<dbReference type="Proteomes" id="UP000215224">
    <property type="component" value="Chromosome"/>
</dbReference>
<dbReference type="InterPro" id="IPR020846">
    <property type="entry name" value="MFS_dom"/>
</dbReference>
<dbReference type="KEGG" id="bcoh:BC6307_21035"/>
<feature type="transmembrane region" description="Helical" evidence="7">
    <location>
        <begin position="52"/>
        <end position="72"/>
    </location>
</feature>
<evidence type="ECO:0000256" key="7">
    <source>
        <dbReference type="SAM" id="Phobius"/>
    </source>
</evidence>
<dbReference type="SUPFAM" id="SSF103473">
    <property type="entry name" value="MFS general substrate transporter"/>
    <property type="match status" value="1"/>
</dbReference>
<dbReference type="GO" id="GO:0022857">
    <property type="term" value="F:transmembrane transporter activity"/>
    <property type="evidence" value="ECO:0007669"/>
    <property type="project" value="InterPro"/>
</dbReference>
<keyword evidence="5 7" id="KW-1133">Transmembrane helix</keyword>
<proteinExistence type="predicted"/>
<dbReference type="RefSeq" id="WP_066415130.1">
    <property type="nucleotide sequence ID" value="NZ_CP018866.1"/>
</dbReference>
<keyword evidence="2" id="KW-0813">Transport</keyword>
<evidence type="ECO:0000256" key="4">
    <source>
        <dbReference type="ARBA" id="ARBA00022692"/>
    </source>
</evidence>
<dbReference type="GO" id="GO:0005886">
    <property type="term" value="C:plasma membrane"/>
    <property type="evidence" value="ECO:0007669"/>
    <property type="project" value="UniProtKB-SubCell"/>
</dbReference>
<feature type="transmembrane region" description="Helical" evidence="7">
    <location>
        <begin position="342"/>
        <end position="366"/>
    </location>
</feature>
<keyword evidence="10" id="KW-1185">Reference proteome</keyword>